<dbReference type="OrthoDB" id="29145at2759"/>
<dbReference type="HOGENOM" id="CLU_018084_5_0_1"/>
<keyword evidence="3" id="KW-0677">Repeat</keyword>
<feature type="repeat" description="ARM" evidence="6">
    <location>
        <begin position="241"/>
        <end position="283"/>
    </location>
</feature>
<dbReference type="Gramene" id="ERN04351">
    <property type="protein sequence ID" value="ERN04351"/>
    <property type="gene ID" value="AMTR_s00147p00043750"/>
</dbReference>
<feature type="repeat" description="ARM" evidence="6">
    <location>
        <begin position="157"/>
        <end position="199"/>
    </location>
</feature>
<dbReference type="Gene3D" id="1.20.5.690">
    <property type="entry name" value="Importin-alpha, importin-beta-binding domain"/>
    <property type="match status" value="1"/>
</dbReference>
<gene>
    <name evidence="9" type="ORF">AMTR_s00147p00043750</name>
</gene>
<dbReference type="InterPro" id="IPR011989">
    <property type="entry name" value="ARM-like"/>
</dbReference>
<organism evidence="9 10">
    <name type="scientific">Amborella trichopoda</name>
    <dbReference type="NCBI Taxonomy" id="13333"/>
    <lineage>
        <taxon>Eukaryota</taxon>
        <taxon>Viridiplantae</taxon>
        <taxon>Streptophyta</taxon>
        <taxon>Embryophyta</taxon>
        <taxon>Tracheophyta</taxon>
        <taxon>Spermatophyta</taxon>
        <taxon>Magnoliopsida</taxon>
        <taxon>Amborellales</taxon>
        <taxon>Amborellaceae</taxon>
        <taxon>Amborella</taxon>
    </lineage>
</organism>
<keyword evidence="10" id="KW-1185">Reference proteome</keyword>
<feature type="region of interest" description="Disordered" evidence="7">
    <location>
        <begin position="23"/>
        <end position="55"/>
    </location>
</feature>
<dbReference type="Pfam" id="PF16186">
    <property type="entry name" value="Arm_3"/>
    <property type="match status" value="1"/>
</dbReference>
<feature type="repeat" description="ARM" evidence="6">
    <location>
        <begin position="114"/>
        <end position="157"/>
    </location>
</feature>
<dbReference type="FunFam" id="1.20.5.690:FF:000002">
    <property type="entry name" value="Importin subunit alpha"/>
    <property type="match status" value="1"/>
</dbReference>
<evidence type="ECO:0000259" key="8">
    <source>
        <dbReference type="PROSITE" id="PS51214"/>
    </source>
</evidence>
<dbReference type="GO" id="GO:0008139">
    <property type="term" value="F:nuclear localization sequence binding"/>
    <property type="evidence" value="ECO:0000318"/>
    <property type="project" value="GO_Central"/>
</dbReference>
<dbReference type="InterPro" id="IPR002652">
    <property type="entry name" value="Importin-a_IBB"/>
</dbReference>
<feature type="domain" description="IBB" evidence="8">
    <location>
        <begin position="1"/>
        <end position="58"/>
    </location>
</feature>
<evidence type="ECO:0000256" key="7">
    <source>
        <dbReference type="SAM" id="MobiDB-lite"/>
    </source>
</evidence>
<dbReference type="GO" id="GO:0005634">
    <property type="term" value="C:nucleus"/>
    <property type="evidence" value="ECO:0000318"/>
    <property type="project" value="GO_Central"/>
</dbReference>
<dbReference type="Gene3D" id="1.25.10.10">
    <property type="entry name" value="Leucine-rich Repeat Variant"/>
    <property type="match status" value="1"/>
</dbReference>
<evidence type="ECO:0000256" key="6">
    <source>
        <dbReference type="PROSITE-ProRule" id="PRU00259"/>
    </source>
</evidence>
<dbReference type="eggNOG" id="KOG0166">
    <property type="taxonomic scope" value="Eukaryota"/>
</dbReference>
<dbReference type="Pfam" id="PF01749">
    <property type="entry name" value="IBB"/>
    <property type="match status" value="1"/>
</dbReference>
<dbReference type="PANTHER" id="PTHR23316">
    <property type="entry name" value="IMPORTIN ALPHA"/>
    <property type="match status" value="1"/>
</dbReference>
<evidence type="ECO:0000256" key="2">
    <source>
        <dbReference type="ARBA" id="ARBA00022448"/>
    </source>
</evidence>
<dbReference type="Pfam" id="PF00514">
    <property type="entry name" value="Arm"/>
    <property type="match status" value="8"/>
</dbReference>
<dbReference type="PROSITE" id="PS50176">
    <property type="entry name" value="ARM_REPEAT"/>
    <property type="match status" value="4"/>
</dbReference>
<dbReference type="STRING" id="13333.W1P9R3"/>
<comment type="similarity">
    <text evidence="1 5">Belongs to the importin alpha family.</text>
</comment>
<sequence length="527" mass="58457">MSLRPNSRAEVRKKNYKVAVDADEARRKREDNMVEIRKSKREESLQKKRREGMQAQFAPTVQPSAMDKKLESLPNMVAKIYSEDSAMQLEATTQFRKLLSIERSPPIEEVIEAGVVPRFVQFLTRQDFPQLQFEAAWALTNIASGTSDNTKVVIDQGAVPIFVQLLSSPSDDVREQAVWALGNVAGDSPKCRDLVLSQGALMPLLAQLNEHAKLSMLRNATWTLSNFCRGKPQPPFEQTRPALPALERLIHSTDEEVLTDACWALSYLSDGTNDKIQAVIEAGVCRRLVELLMHPSPSVLIPALRTVGNIVTGDDVQTQYIINNQALPCLLTLLTHNHKKSIKKEACWTISNITAGNKEQIQAVIDANIIPPLVQLLQTAEFDIKKEAAWAISNATSGGTHEQIKYLVNQGCIRPLCDLLVCPDPRIVTVCLEGLENILKVGEAEKNLGNTDGVNLYAQLIDDAEGLDKIENLQSHDNNEIYEKAVKILETYWLEEDEDTLLPPGETAPAAFTFGSNQPPIGGFNFS</sequence>
<dbReference type="GO" id="GO:0061608">
    <property type="term" value="F:nuclear import signal receptor activity"/>
    <property type="evidence" value="ECO:0000318"/>
    <property type="project" value="GO_Central"/>
</dbReference>
<dbReference type="EMBL" id="KI394278">
    <property type="protein sequence ID" value="ERN04351.1"/>
    <property type="molecule type" value="Genomic_DNA"/>
</dbReference>
<proteinExistence type="inferred from homology"/>
<evidence type="ECO:0000313" key="9">
    <source>
        <dbReference type="EMBL" id="ERN04351.1"/>
    </source>
</evidence>
<keyword evidence="4 5" id="KW-0653">Protein transport</keyword>
<dbReference type="GO" id="GO:0006607">
    <property type="term" value="P:NLS-bearing protein import into nucleus"/>
    <property type="evidence" value="ECO:0000318"/>
    <property type="project" value="GO_Central"/>
</dbReference>
<feature type="repeat" description="ARM" evidence="6">
    <location>
        <begin position="368"/>
        <end position="396"/>
    </location>
</feature>
<dbReference type="InterPro" id="IPR016024">
    <property type="entry name" value="ARM-type_fold"/>
</dbReference>
<evidence type="ECO:0000256" key="4">
    <source>
        <dbReference type="ARBA" id="ARBA00022927"/>
    </source>
</evidence>
<dbReference type="AlphaFoldDB" id="W1P9R3"/>
<dbReference type="InterPro" id="IPR032413">
    <property type="entry name" value="Arm_3"/>
</dbReference>
<dbReference type="PIRSF" id="PIRSF005673">
    <property type="entry name" value="Importin_alpha"/>
    <property type="match status" value="1"/>
</dbReference>
<dbReference type="InterPro" id="IPR024931">
    <property type="entry name" value="Importin_alpha"/>
</dbReference>
<dbReference type="KEGG" id="atr:18432507"/>
<dbReference type="GO" id="GO:0005737">
    <property type="term" value="C:cytoplasm"/>
    <property type="evidence" value="ECO:0007669"/>
    <property type="project" value="InterPro"/>
</dbReference>
<evidence type="ECO:0000256" key="5">
    <source>
        <dbReference type="PIRNR" id="PIRNR005673"/>
    </source>
</evidence>
<protein>
    <recommendedName>
        <fullName evidence="5">Importin subunit alpha</fullName>
    </recommendedName>
</protein>
<dbReference type="SUPFAM" id="SSF48371">
    <property type="entry name" value="ARM repeat"/>
    <property type="match status" value="1"/>
</dbReference>
<evidence type="ECO:0000256" key="1">
    <source>
        <dbReference type="ARBA" id="ARBA00010394"/>
    </source>
</evidence>
<dbReference type="InterPro" id="IPR036975">
    <property type="entry name" value="Importin-a_IBB_sf"/>
</dbReference>
<dbReference type="OMA" id="REQIQCV"/>
<name>W1P9R3_AMBTC</name>
<dbReference type="Proteomes" id="UP000017836">
    <property type="component" value="Unassembled WGS sequence"/>
</dbReference>
<dbReference type="FunFam" id="1.25.10.10:FF:000040">
    <property type="entry name" value="Importin subunit alpha"/>
    <property type="match status" value="1"/>
</dbReference>
<feature type="compositionally biased region" description="Basic and acidic residues" evidence="7">
    <location>
        <begin position="23"/>
        <end position="46"/>
    </location>
</feature>
<reference evidence="10" key="1">
    <citation type="journal article" date="2013" name="Science">
        <title>The Amborella genome and the evolution of flowering plants.</title>
        <authorList>
            <consortium name="Amborella Genome Project"/>
        </authorList>
    </citation>
    <scope>NUCLEOTIDE SEQUENCE [LARGE SCALE GENOMIC DNA]</scope>
</reference>
<evidence type="ECO:0000256" key="3">
    <source>
        <dbReference type="ARBA" id="ARBA00022737"/>
    </source>
</evidence>
<evidence type="ECO:0000313" key="10">
    <source>
        <dbReference type="Proteomes" id="UP000017836"/>
    </source>
</evidence>
<dbReference type="PROSITE" id="PS51214">
    <property type="entry name" value="IBB"/>
    <property type="match status" value="1"/>
</dbReference>
<accession>W1P9R3</accession>
<dbReference type="SMART" id="SM00185">
    <property type="entry name" value="ARM"/>
    <property type="match status" value="8"/>
</dbReference>
<keyword evidence="2 5" id="KW-0813">Transport</keyword>
<dbReference type="InterPro" id="IPR000225">
    <property type="entry name" value="Armadillo"/>
</dbReference>